<comment type="caution">
    <text evidence="3">The sequence shown here is derived from an EMBL/GenBank/DDBJ whole genome shotgun (WGS) entry which is preliminary data.</text>
</comment>
<evidence type="ECO:0000313" key="3">
    <source>
        <dbReference type="EMBL" id="RFS83874.1"/>
    </source>
</evidence>
<evidence type="ECO:0000256" key="1">
    <source>
        <dbReference type="SAM" id="MobiDB-lite"/>
    </source>
</evidence>
<keyword evidence="4" id="KW-1185">Reference proteome</keyword>
<feature type="transmembrane region" description="Helical" evidence="2">
    <location>
        <begin position="225"/>
        <end position="247"/>
    </location>
</feature>
<evidence type="ECO:0000313" key="4">
    <source>
        <dbReference type="Proteomes" id="UP000262882"/>
    </source>
</evidence>
<feature type="transmembrane region" description="Helical" evidence="2">
    <location>
        <begin position="162"/>
        <end position="184"/>
    </location>
</feature>
<dbReference type="AlphaFoldDB" id="A0A372GES0"/>
<dbReference type="EMBL" id="QVNQ01000005">
    <property type="protein sequence ID" value="RFS83874.1"/>
    <property type="molecule type" value="Genomic_DNA"/>
</dbReference>
<dbReference type="RefSeq" id="WP_117400558.1">
    <property type="nucleotide sequence ID" value="NZ_QVNQ01000005.1"/>
</dbReference>
<accession>A0A372GES0</accession>
<feature type="region of interest" description="Disordered" evidence="1">
    <location>
        <begin position="84"/>
        <end position="143"/>
    </location>
</feature>
<protein>
    <submittedName>
        <fullName evidence="3">Uncharacterized protein</fullName>
    </submittedName>
</protein>
<feature type="compositionally biased region" description="Basic and acidic residues" evidence="1">
    <location>
        <begin position="110"/>
        <end position="134"/>
    </location>
</feature>
<sequence length="306" mass="31863">MTGGISPSGAPAGRWTLVHDGRLLQVETERVGWNRVVRLFVDGDLAGETTTDWLTATVPYGDGLSVVVGFDAVGYGDGQAARCDLVPSSPGEDEAGPDPAGESPTVSLEKGPHKGGDRGGDRGGDQDAEADRVAFEPPEGTRAARREALARAHPTLYASRHVAVAVGRVLFPLLGVGLLVRALVKALPSPDVSLPDIDLPSVPRPDIPWPDVPWPDPPDVSAPPWVTVILATAKFWGPILVAVGVAAREARSRKRRAGRSDAPPTTRPPQRAPDATSSEASSEASSSSSAGRPVAGTADRERPSGT</sequence>
<feature type="compositionally biased region" description="Low complexity" evidence="1">
    <location>
        <begin position="272"/>
        <end position="290"/>
    </location>
</feature>
<organism evidence="3 4">
    <name type="scientific">Actinomadura spongiicola</name>
    <dbReference type="NCBI Taxonomy" id="2303421"/>
    <lineage>
        <taxon>Bacteria</taxon>
        <taxon>Bacillati</taxon>
        <taxon>Actinomycetota</taxon>
        <taxon>Actinomycetes</taxon>
        <taxon>Streptosporangiales</taxon>
        <taxon>Thermomonosporaceae</taxon>
        <taxon>Actinomadura</taxon>
    </lineage>
</organism>
<keyword evidence="2" id="KW-0472">Membrane</keyword>
<keyword evidence="2" id="KW-0812">Transmembrane</keyword>
<evidence type="ECO:0000256" key="2">
    <source>
        <dbReference type="SAM" id="Phobius"/>
    </source>
</evidence>
<dbReference type="OrthoDB" id="3474409at2"/>
<keyword evidence="2" id="KW-1133">Transmembrane helix</keyword>
<dbReference type="Proteomes" id="UP000262882">
    <property type="component" value="Unassembled WGS sequence"/>
</dbReference>
<name>A0A372GES0_9ACTN</name>
<gene>
    <name evidence="3" type="ORF">D0T12_16825</name>
</gene>
<reference evidence="3 4" key="1">
    <citation type="submission" date="2018-08" db="EMBL/GenBank/DDBJ databases">
        <title>Actinomadura spongicola sp. nov., isolated from marine sponge Leucetta chagosensis.</title>
        <authorList>
            <person name="Li L."/>
            <person name="Lin H.W."/>
        </authorList>
    </citation>
    <scope>NUCLEOTIDE SEQUENCE [LARGE SCALE GENOMIC DNA]</scope>
    <source>
        <strain evidence="3 4">LHW52907</strain>
    </source>
</reference>
<feature type="region of interest" description="Disordered" evidence="1">
    <location>
        <begin position="250"/>
        <end position="306"/>
    </location>
</feature>
<proteinExistence type="predicted"/>